<organism evidence="1 2">
    <name type="scientific">Castilleja foliolosa</name>
    <dbReference type="NCBI Taxonomy" id="1961234"/>
    <lineage>
        <taxon>Eukaryota</taxon>
        <taxon>Viridiplantae</taxon>
        <taxon>Streptophyta</taxon>
        <taxon>Embryophyta</taxon>
        <taxon>Tracheophyta</taxon>
        <taxon>Spermatophyta</taxon>
        <taxon>Magnoliopsida</taxon>
        <taxon>eudicotyledons</taxon>
        <taxon>Gunneridae</taxon>
        <taxon>Pentapetalae</taxon>
        <taxon>asterids</taxon>
        <taxon>lamiids</taxon>
        <taxon>Lamiales</taxon>
        <taxon>Orobanchaceae</taxon>
        <taxon>Pedicularideae</taxon>
        <taxon>Castillejinae</taxon>
        <taxon>Castilleja</taxon>
    </lineage>
</organism>
<evidence type="ECO:0000313" key="1">
    <source>
        <dbReference type="EMBL" id="KAL3639843.1"/>
    </source>
</evidence>
<protein>
    <recommendedName>
        <fullName evidence="3">Protein kinase domain-containing protein</fullName>
    </recommendedName>
</protein>
<comment type="caution">
    <text evidence="1">The sequence shown here is derived from an EMBL/GenBank/DDBJ whole genome shotgun (WGS) entry which is preliminary data.</text>
</comment>
<dbReference type="EMBL" id="JAVIJP010000017">
    <property type="protein sequence ID" value="KAL3639843.1"/>
    <property type="molecule type" value="Genomic_DNA"/>
</dbReference>
<evidence type="ECO:0000313" key="2">
    <source>
        <dbReference type="Proteomes" id="UP001632038"/>
    </source>
</evidence>
<keyword evidence="2" id="KW-1185">Reference proteome</keyword>
<proteinExistence type="predicted"/>
<reference evidence="2" key="1">
    <citation type="journal article" date="2024" name="IScience">
        <title>Strigolactones Initiate the Formation of Haustorium-like Structures in Castilleja.</title>
        <authorList>
            <person name="Buerger M."/>
            <person name="Peterson D."/>
            <person name="Chory J."/>
        </authorList>
    </citation>
    <scope>NUCLEOTIDE SEQUENCE [LARGE SCALE GENOMIC DNA]</scope>
</reference>
<dbReference type="Proteomes" id="UP001632038">
    <property type="component" value="Unassembled WGS sequence"/>
</dbReference>
<dbReference type="AlphaFoldDB" id="A0ABD3DCI0"/>
<sequence length="143" mass="15407">MRSHDISSQRKEKGTVVFVHISKNCILQKSHAKLSDFGLARKGPIGDGTLARFSESKRKNISSPICSSRRYTPTAPASLPQHREITSAPVVEGLDVVKAIEKVGFGTAFANVCSGLANVDDDVFEQQRASTIVMTTEMGLSTG</sequence>
<evidence type="ECO:0008006" key="3">
    <source>
        <dbReference type="Google" id="ProtNLM"/>
    </source>
</evidence>
<accession>A0ABD3DCI0</accession>
<name>A0ABD3DCI0_9LAMI</name>
<gene>
    <name evidence="1" type="ORF">CASFOL_014811</name>
</gene>